<comment type="caution">
    <text evidence="1">The sequence shown here is derived from an EMBL/GenBank/DDBJ whole genome shotgun (WGS) entry which is preliminary data.</text>
</comment>
<name>A0A9W6TE22_9STRA</name>
<dbReference type="EMBL" id="BSXW01000017">
    <property type="protein sequence ID" value="GMF09734.1"/>
    <property type="molecule type" value="Genomic_DNA"/>
</dbReference>
<reference evidence="1" key="1">
    <citation type="submission" date="2023-04" db="EMBL/GenBank/DDBJ databases">
        <title>Phytophthora lilii NBRC 32176.</title>
        <authorList>
            <person name="Ichikawa N."/>
            <person name="Sato H."/>
            <person name="Tonouchi N."/>
        </authorList>
    </citation>
    <scope>NUCLEOTIDE SEQUENCE</scope>
    <source>
        <strain evidence="1">NBRC 32176</strain>
    </source>
</reference>
<sequence>MTPLNESSSSTIQPMSAVRASRLLYKFSIFTVTVHALVLKTTSLLRLAGVVELKLFEAVAYSVAPNKGGAGE</sequence>
<protein>
    <submittedName>
        <fullName evidence="1">Unnamed protein product</fullName>
    </submittedName>
</protein>
<dbReference type="Proteomes" id="UP001165083">
    <property type="component" value="Unassembled WGS sequence"/>
</dbReference>
<evidence type="ECO:0000313" key="1">
    <source>
        <dbReference type="EMBL" id="GMF09734.1"/>
    </source>
</evidence>
<dbReference type="AlphaFoldDB" id="A0A9W6TE22"/>
<organism evidence="1 2">
    <name type="scientific">Phytophthora lilii</name>
    <dbReference type="NCBI Taxonomy" id="2077276"/>
    <lineage>
        <taxon>Eukaryota</taxon>
        <taxon>Sar</taxon>
        <taxon>Stramenopiles</taxon>
        <taxon>Oomycota</taxon>
        <taxon>Peronosporomycetes</taxon>
        <taxon>Peronosporales</taxon>
        <taxon>Peronosporaceae</taxon>
        <taxon>Phytophthora</taxon>
    </lineage>
</organism>
<evidence type="ECO:0000313" key="2">
    <source>
        <dbReference type="Proteomes" id="UP001165083"/>
    </source>
</evidence>
<keyword evidence="2" id="KW-1185">Reference proteome</keyword>
<gene>
    <name evidence="1" type="ORF">Plil01_000061400</name>
</gene>
<proteinExistence type="predicted"/>
<accession>A0A9W6TE22</accession>